<dbReference type="AlphaFoldDB" id="A0A7Y9DJF8"/>
<dbReference type="PANTHER" id="PTHR10963:SF60">
    <property type="entry name" value="GRAM-NEGATIVE BACTERIA-BINDING PROTEIN 1-RELATED"/>
    <property type="match status" value="1"/>
</dbReference>
<evidence type="ECO:0000313" key="4">
    <source>
        <dbReference type="Proteomes" id="UP000521922"/>
    </source>
</evidence>
<keyword evidence="4" id="KW-1185">Reference proteome</keyword>
<dbReference type="Gene3D" id="2.60.120.200">
    <property type="match status" value="1"/>
</dbReference>
<dbReference type="GO" id="GO:0004553">
    <property type="term" value="F:hydrolase activity, hydrolyzing O-glycosyl compounds"/>
    <property type="evidence" value="ECO:0007669"/>
    <property type="project" value="InterPro"/>
</dbReference>
<organism evidence="3 4">
    <name type="scientific">Kineococcus aurantiacus</name>
    <dbReference type="NCBI Taxonomy" id="37633"/>
    <lineage>
        <taxon>Bacteria</taxon>
        <taxon>Bacillati</taxon>
        <taxon>Actinomycetota</taxon>
        <taxon>Actinomycetes</taxon>
        <taxon>Kineosporiales</taxon>
        <taxon>Kineosporiaceae</taxon>
        <taxon>Kineococcus</taxon>
    </lineage>
</organism>
<name>A0A7Y9DJF8_9ACTN</name>
<dbReference type="EMBL" id="JACCBB010000001">
    <property type="protein sequence ID" value="NYD20728.1"/>
    <property type="molecule type" value="Genomic_DNA"/>
</dbReference>
<feature type="signal peptide" evidence="1">
    <location>
        <begin position="1"/>
        <end position="39"/>
    </location>
</feature>
<sequence length="266" mass="28574">MSTTAPPRCPAPRSRWPLGLAGAAVAAALAVSTAAPAEAAVTRPPASGGGWTRTFVDDFNSLDSTKWSRYEGTSSAGGTRWTREQATVTNGKLVLQTEKTSSGWRTGGVSSARAGSQSYGKWLIRFRADAGDGLGYVFLLYPQGGGWPPEVDIAENGGGDKQETLGALHYDDAYGNHQRIHKRLTGVDFTTWRTVGVELSRGKISWTLDGQPWATSYTSGVPDEKMWLGLQGAVHDDCTSGRTCVNSTTPRSADIEIDWVARYKRS</sequence>
<evidence type="ECO:0000259" key="2">
    <source>
        <dbReference type="PROSITE" id="PS51762"/>
    </source>
</evidence>
<reference evidence="3 4" key="1">
    <citation type="submission" date="2020-07" db="EMBL/GenBank/DDBJ databases">
        <title>Sequencing the genomes of 1000 actinobacteria strains.</title>
        <authorList>
            <person name="Klenk H.-P."/>
        </authorList>
    </citation>
    <scope>NUCLEOTIDE SEQUENCE [LARGE SCALE GENOMIC DNA]</scope>
    <source>
        <strain evidence="3 4">DSM 7487</strain>
    </source>
</reference>
<dbReference type="Proteomes" id="UP000521922">
    <property type="component" value="Unassembled WGS sequence"/>
</dbReference>
<dbReference type="InterPro" id="IPR013320">
    <property type="entry name" value="ConA-like_dom_sf"/>
</dbReference>
<protein>
    <submittedName>
        <fullName evidence="3">Beta-glucanase (GH16 family)</fullName>
    </submittedName>
</protein>
<proteinExistence type="predicted"/>
<comment type="caution">
    <text evidence="3">The sequence shown here is derived from an EMBL/GenBank/DDBJ whole genome shotgun (WGS) entry which is preliminary data.</text>
</comment>
<gene>
    <name evidence="3" type="ORF">BJ968_000268</name>
</gene>
<accession>A0A7Y9DJF8</accession>
<evidence type="ECO:0000256" key="1">
    <source>
        <dbReference type="SAM" id="SignalP"/>
    </source>
</evidence>
<keyword evidence="1" id="KW-0732">Signal</keyword>
<feature type="domain" description="GH16" evidence="2">
    <location>
        <begin position="36"/>
        <end position="266"/>
    </location>
</feature>
<dbReference type="PROSITE" id="PS51762">
    <property type="entry name" value="GH16_2"/>
    <property type="match status" value="1"/>
</dbReference>
<dbReference type="InterPro" id="IPR050546">
    <property type="entry name" value="Glycosyl_Hydrlase_16"/>
</dbReference>
<dbReference type="CDD" id="cd00413">
    <property type="entry name" value="Glyco_hydrolase_16"/>
    <property type="match status" value="1"/>
</dbReference>
<feature type="chain" id="PRO_5031157675" evidence="1">
    <location>
        <begin position="40"/>
        <end position="266"/>
    </location>
</feature>
<dbReference type="PANTHER" id="PTHR10963">
    <property type="entry name" value="GLYCOSYL HYDROLASE-RELATED"/>
    <property type="match status" value="1"/>
</dbReference>
<dbReference type="RefSeq" id="WP_179748536.1">
    <property type="nucleotide sequence ID" value="NZ_BAAAGN010000002.1"/>
</dbReference>
<dbReference type="SUPFAM" id="SSF49899">
    <property type="entry name" value="Concanavalin A-like lectins/glucanases"/>
    <property type="match status" value="1"/>
</dbReference>
<dbReference type="InterPro" id="IPR000757">
    <property type="entry name" value="Beta-glucanase-like"/>
</dbReference>
<dbReference type="GO" id="GO:0005975">
    <property type="term" value="P:carbohydrate metabolic process"/>
    <property type="evidence" value="ECO:0007669"/>
    <property type="project" value="InterPro"/>
</dbReference>
<evidence type="ECO:0000313" key="3">
    <source>
        <dbReference type="EMBL" id="NYD20728.1"/>
    </source>
</evidence>